<dbReference type="Proteomes" id="UP000069912">
    <property type="component" value="Chromosome"/>
</dbReference>
<evidence type="ECO:0000256" key="7">
    <source>
        <dbReference type="ARBA" id="ARBA00023136"/>
    </source>
</evidence>
<dbReference type="PIRSF" id="PIRSF016661">
    <property type="entry name" value="BioY"/>
    <property type="match status" value="1"/>
</dbReference>
<sequence>MNNKRSKDLTSIAIMIAIIIVLGLFPPIPLGFLPVPIVLQNLGIMLSGALLGAKKGSAAVAGFLILAAIGFPVLTGGNGGLQAFYGPSSTYLFAYLMTAFLIGLARDHQLLSQDRPLFVQYLAIWIPGVLLTNLVGAIGMSHFGNMPYLTAAASTLVFYIGDSIKAFLVLILVKRLNKLAIFK</sequence>
<dbReference type="EMBL" id="CP014160">
    <property type="protein sequence ID" value="AMB94701.1"/>
    <property type="molecule type" value="Genomic_DNA"/>
</dbReference>
<reference evidence="11 13" key="3">
    <citation type="submission" date="2017-12" db="EMBL/GenBank/DDBJ databases">
        <title>Phylogenetic diversity of female urinary microbiome.</title>
        <authorList>
            <person name="Thomas-White K."/>
            <person name="Wolfe A.J."/>
        </authorList>
    </citation>
    <scope>NUCLEOTIDE SEQUENCE [LARGE SCALE GENOMIC DNA]</scope>
    <source>
        <strain evidence="11 13">UMB0139</strain>
    </source>
</reference>
<evidence type="ECO:0000256" key="4">
    <source>
        <dbReference type="ARBA" id="ARBA00022475"/>
    </source>
</evidence>
<comment type="similarity">
    <text evidence="2 8">Belongs to the BioY family.</text>
</comment>
<evidence type="ECO:0000256" key="6">
    <source>
        <dbReference type="ARBA" id="ARBA00022989"/>
    </source>
</evidence>
<reference evidence="10 12" key="1">
    <citation type="journal article" date="2016" name="Genome Announc.">
        <title>Complete Genome Sequences of Aerococcus christensenii CCUG 28831T, Aerococcus sanguinicola CCUG 43001T, Aerococcus urinae CCUG 36881T, Aerococcus urinaeequi CCUG 28094T, Aerococcus urinaehominis CCUG 42038 BT, and Aerococcus viridans CCUG 4311T.</title>
        <authorList>
            <person name="Carkaci D."/>
            <person name="Dargis R."/>
            <person name="Nielsen X.C."/>
            <person name="Skovgaard O."/>
            <person name="Fuursted K."/>
            <person name="Christensen J.J."/>
        </authorList>
    </citation>
    <scope>NUCLEOTIDE SEQUENCE [LARGE SCALE GENOMIC DNA]</scope>
    <source>
        <strain evidence="10 12">CCUG43001</strain>
    </source>
</reference>
<keyword evidence="7 8" id="KW-0472">Membrane</keyword>
<dbReference type="Proteomes" id="UP000234239">
    <property type="component" value="Unassembled WGS sequence"/>
</dbReference>
<organism evidence="10 12">
    <name type="scientific">Aerococcus sanguinicola</name>
    <dbReference type="NCBI Taxonomy" id="119206"/>
    <lineage>
        <taxon>Bacteria</taxon>
        <taxon>Bacillati</taxon>
        <taxon>Bacillota</taxon>
        <taxon>Bacilli</taxon>
        <taxon>Lactobacillales</taxon>
        <taxon>Aerococcaceae</taxon>
        <taxon>Aerococcus</taxon>
    </lineage>
</organism>
<dbReference type="EMBL" id="PKGY01000001">
    <property type="protein sequence ID" value="PKZ23299.1"/>
    <property type="molecule type" value="Genomic_DNA"/>
</dbReference>
<dbReference type="RefSeq" id="WP_067976014.1">
    <property type="nucleotide sequence ID" value="NZ_CAJHKM010000002.1"/>
</dbReference>
<feature type="transmembrane region" description="Helical" evidence="9">
    <location>
        <begin position="32"/>
        <end position="51"/>
    </location>
</feature>
<proteinExistence type="inferred from homology"/>
<evidence type="ECO:0000313" key="11">
    <source>
        <dbReference type="EMBL" id="PKZ23299.1"/>
    </source>
</evidence>
<feature type="transmembrane region" description="Helical" evidence="9">
    <location>
        <begin position="83"/>
        <end position="105"/>
    </location>
</feature>
<keyword evidence="6 9" id="KW-1133">Transmembrane helix</keyword>
<accession>A0A109RDY5</accession>
<dbReference type="OrthoDB" id="9803495at2"/>
<dbReference type="GO" id="GO:0005886">
    <property type="term" value="C:plasma membrane"/>
    <property type="evidence" value="ECO:0007669"/>
    <property type="project" value="UniProtKB-SubCell"/>
</dbReference>
<keyword evidence="12" id="KW-1185">Reference proteome</keyword>
<feature type="transmembrane region" description="Helical" evidence="9">
    <location>
        <begin position="151"/>
        <end position="173"/>
    </location>
</feature>
<keyword evidence="4 8" id="KW-1003">Cell membrane</keyword>
<evidence type="ECO:0000256" key="1">
    <source>
        <dbReference type="ARBA" id="ARBA00004651"/>
    </source>
</evidence>
<evidence type="ECO:0000313" key="13">
    <source>
        <dbReference type="Proteomes" id="UP000234239"/>
    </source>
</evidence>
<evidence type="ECO:0000256" key="9">
    <source>
        <dbReference type="SAM" id="Phobius"/>
    </source>
</evidence>
<feature type="transmembrane region" description="Helical" evidence="9">
    <location>
        <begin position="58"/>
        <end position="77"/>
    </location>
</feature>
<keyword evidence="3 8" id="KW-0813">Transport</keyword>
<dbReference type="KEGG" id="asan:AWM72_07995"/>
<reference evidence="12" key="2">
    <citation type="submission" date="2016-01" db="EMBL/GenBank/DDBJ databases">
        <title>Six Aerococcus type strain genome sequencing and assembly using PacBio and Illumina Hiseq.</title>
        <authorList>
            <person name="Carkaci D."/>
            <person name="Dargis R."/>
            <person name="Nielsen X.C."/>
            <person name="Skovgaard O."/>
            <person name="Fuursted K."/>
            <person name="Christensen J.J."/>
        </authorList>
    </citation>
    <scope>NUCLEOTIDE SEQUENCE [LARGE SCALE GENOMIC DNA]</scope>
    <source>
        <strain evidence="12">CCUG43001</strain>
    </source>
</reference>
<comment type="subcellular location">
    <subcellularLocation>
        <location evidence="1 8">Cell membrane</location>
        <topology evidence="1 8">Multi-pass membrane protein</topology>
    </subcellularLocation>
</comment>
<dbReference type="GO" id="GO:0015225">
    <property type="term" value="F:biotin transmembrane transporter activity"/>
    <property type="evidence" value="ECO:0007669"/>
    <property type="project" value="UniProtKB-UniRule"/>
</dbReference>
<evidence type="ECO:0000256" key="2">
    <source>
        <dbReference type="ARBA" id="ARBA00010692"/>
    </source>
</evidence>
<dbReference type="Pfam" id="PF02632">
    <property type="entry name" value="BioY"/>
    <property type="match status" value="1"/>
</dbReference>
<dbReference type="InterPro" id="IPR003784">
    <property type="entry name" value="BioY"/>
</dbReference>
<keyword evidence="5 9" id="KW-0812">Transmembrane</keyword>
<dbReference type="GeneID" id="92904007"/>
<dbReference type="AlphaFoldDB" id="A0A109RDY5"/>
<name>A0A109RDY5_9LACT</name>
<dbReference type="PANTHER" id="PTHR34295:SF4">
    <property type="entry name" value="BIOTIN TRANSPORTER BIOY-RELATED"/>
    <property type="match status" value="1"/>
</dbReference>
<feature type="transmembrane region" description="Helical" evidence="9">
    <location>
        <begin position="117"/>
        <end position="139"/>
    </location>
</feature>
<evidence type="ECO:0000313" key="12">
    <source>
        <dbReference type="Proteomes" id="UP000069912"/>
    </source>
</evidence>
<protein>
    <recommendedName>
        <fullName evidence="8">Biotin transporter</fullName>
    </recommendedName>
</protein>
<evidence type="ECO:0000256" key="8">
    <source>
        <dbReference type="PIRNR" id="PIRNR016661"/>
    </source>
</evidence>
<evidence type="ECO:0000313" key="10">
    <source>
        <dbReference type="EMBL" id="AMB94701.1"/>
    </source>
</evidence>
<feature type="transmembrane region" description="Helical" evidence="9">
    <location>
        <begin position="9"/>
        <end position="26"/>
    </location>
</feature>
<dbReference type="PANTHER" id="PTHR34295">
    <property type="entry name" value="BIOTIN TRANSPORTER BIOY"/>
    <property type="match status" value="1"/>
</dbReference>
<evidence type="ECO:0000256" key="3">
    <source>
        <dbReference type="ARBA" id="ARBA00022448"/>
    </source>
</evidence>
<evidence type="ECO:0000256" key="5">
    <source>
        <dbReference type="ARBA" id="ARBA00022692"/>
    </source>
</evidence>
<dbReference type="Gene3D" id="1.10.1760.20">
    <property type="match status" value="1"/>
</dbReference>
<gene>
    <name evidence="10" type="ORF">AWM72_07995</name>
    <name evidence="11" type="ORF">CYJ28_01755</name>
</gene>